<dbReference type="Proteomes" id="UP000019141">
    <property type="component" value="Unassembled WGS sequence"/>
</dbReference>
<sequence>TFWTSVSEPKTQQSWAFQCDMTGAKNWAKNLAKKRRFWTAYPYPHSYLLCLMGYGETDMIHFYDEDGNFIPTVSMDDVRLGDQFCLVAKSLRLNHVIPFSSFHQYQRTDSIWANQYTTPLTHFSDGIHDDIEFVPPFVTIDCRSGEIELIDPEPYVTEIQPPEFYGDSWSEELSQGERDKIDAYFTRKDGVRQFLSFLNFRVGGKDHLISLDGTQDKGITFEVPRHSLMTAIDYEIFDDLLIGNFMKTTLHNLASLYEGDFNFYVTKYGDNGRAQSTAELERYFRAYRRRMGKAYLYELFTNGLETFGKKCLARTRGSAVYATAKKAYYTVVK</sequence>
<dbReference type="AlphaFoldDB" id="W4LPJ7"/>
<evidence type="ECO:0000313" key="1">
    <source>
        <dbReference type="EMBL" id="ETW99326.1"/>
    </source>
</evidence>
<feature type="non-terminal residue" evidence="1">
    <location>
        <position position="1"/>
    </location>
</feature>
<gene>
    <name evidence="1" type="ORF">ETSY1_15405</name>
</gene>
<proteinExistence type="predicted"/>
<comment type="caution">
    <text evidence="1">The sequence shown here is derived from an EMBL/GenBank/DDBJ whole genome shotgun (WGS) entry which is preliminary data.</text>
</comment>
<reference evidence="1 2" key="1">
    <citation type="journal article" date="2014" name="Nature">
        <title>An environmental bacterial taxon with a large and distinct metabolic repertoire.</title>
        <authorList>
            <person name="Wilson M.C."/>
            <person name="Mori T."/>
            <person name="Ruckert C."/>
            <person name="Uria A.R."/>
            <person name="Helf M.J."/>
            <person name="Takada K."/>
            <person name="Gernert C."/>
            <person name="Steffens U.A."/>
            <person name="Heycke N."/>
            <person name="Schmitt S."/>
            <person name="Rinke C."/>
            <person name="Helfrich E.J."/>
            <person name="Brachmann A.O."/>
            <person name="Gurgui C."/>
            <person name="Wakimoto T."/>
            <person name="Kracht M."/>
            <person name="Crusemann M."/>
            <person name="Hentschel U."/>
            <person name="Abe I."/>
            <person name="Matsunaga S."/>
            <person name="Kalinowski J."/>
            <person name="Takeyama H."/>
            <person name="Piel J."/>
        </authorList>
    </citation>
    <scope>NUCLEOTIDE SEQUENCE [LARGE SCALE GENOMIC DNA]</scope>
    <source>
        <strain evidence="2">TSY1</strain>
    </source>
</reference>
<protein>
    <submittedName>
        <fullName evidence="1">Uncharacterized protein</fullName>
    </submittedName>
</protein>
<dbReference type="PATRIC" id="fig|1429438.4.peg.3053"/>
<name>W4LPJ7_ENTF1</name>
<evidence type="ECO:0000313" key="2">
    <source>
        <dbReference type="Proteomes" id="UP000019141"/>
    </source>
</evidence>
<accession>W4LPJ7</accession>
<dbReference type="EMBL" id="AZHW01000460">
    <property type="protein sequence ID" value="ETW99326.1"/>
    <property type="molecule type" value="Genomic_DNA"/>
</dbReference>
<dbReference type="HOGENOM" id="CLU_832866_0_0_7"/>
<keyword evidence="2" id="KW-1185">Reference proteome</keyword>
<organism evidence="1 2">
    <name type="scientific">Entotheonella factor</name>
    <dbReference type="NCBI Taxonomy" id="1429438"/>
    <lineage>
        <taxon>Bacteria</taxon>
        <taxon>Pseudomonadati</taxon>
        <taxon>Nitrospinota/Tectimicrobiota group</taxon>
        <taxon>Candidatus Tectimicrobiota</taxon>
        <taxon>Candidatus Entotheonellia</taxon>
        <taxon>Candidatus Entotheonellales</taxon>
        <taxon>Candidatus Entotheonellaceae</taxon>
        <taxon>Candidatus Entotheonella</taxon>
    </lineage>
</organism>